<keyword evidence="2" id="KW-1185">Reference proteome</keyword>
<comment type="caution">
    <text evidence="1">The sequence shown here is derived from an EMBL/GenBank/DDBJ whole genome shotgun (WGS) entry which is preliminary data.</text>
</comment>
<name>A0ABS5HLZ3_9RHOB</name>
<sequence length="376" mass="39768">MASTTETSSESLTLLLGCDPQVELTVVQNGAGTLTDPYTLHFTLTNPETGEPVDIDGLFFDFADDTLIDASQVYPGVNEPVDDMYGSDTPMVTGFDTGDGDQDALPCGVEVEGSYDAMLQFGLEDDSSAGCTDEVQFTLWSEEPGGIGIDDLDLGSFAVVVEDGSGDGWVLSPNDGEGEVTGDTDVIAGEIDGQTDIELTLTEELNEDTGLTEIRVDLSVGEDGDIGDLRGFFLNIEDESLLNGLSVTGDEVTGSQFDANNVSNLGHGVNMNGEAGEFDLGILLGTNGISQDDLQQVSFTLGHESENLSVEDFAGESFGVRLTSVGDEDGEREDSLKLTGDLGDLLIPPCPDQYEVDIPEDCQCDDLAQDDDMLIA</sequence>
<proteinExistence type="predicted"/>
<accession>A0ABS5HLZ3</accession>
<gene>
    <name evidence="1" type="ORF">IT775_02450</name>
</gene>
<reference evidence="1 2" key="1">
    <citation type="journal article" date="2021" name="Arch. Microbiol.">
        <title>Thalassobius aquimarinus sp. nov., isolated from the Sea of Japan seashore.</title>
        <authorList>
            <person name="Kurilenko V.V."/>
            <person name="Romanenko L.A."/>
            <person name="Chernysheva N.Y."/>
            <person name="Velansky P.V."/>
            <person name="Tekutyeva L.A."/>
            <person name="Isaeva M.P."/>
            <person name="Mikhailov V.V."/>
        </authorList>
    </citation>
    <scope>NUCLEOTIDE SEQUENCE [LARGE SCALE GENOMIC DNA]</scope>
    <source>
        <strain evidence="1 2">KMM 8518</strain>
    </source>
</reference>
<dbReference type="EMBL" id="JADMKU010000001">
    <property type="protein sequence ID" value="MBR9649981.1"/>
    <property type="molecule type" value="Genomic_DNA"/>
</dbReference>
<dbReference type="RefSeq" id="WP_212699469.1">
    <property type="nucleotide sequence ID" value="NZ_JADMKU010000001.1"/>
</dbReference>
<dbReference type="Proteomes" id="UP001195941">
    <property type="component" value="Unassembled WGS sequence"/>
</dbReference>
<evidence type="ECO:0000313" key="2">
    <source>
        <dbReference type="Proteomes" id="UP001195941"/>
    </source>
</evidence>
<organism evidence="1 2">
    <name type="scientific">Thalassovita aquimarina</name>
    <dbReference type="NCBI Taxonomy" id="2785917"/>
    <lineage>
        <taxon>Bacteria</taxon>
        <taxon>Pseudomonadati</taxon>
        <taxon>Pseudomonadota</taxon>
        <taxon>Alphaproteobacteria</taxon>
        <taxon>Rhodobacterales</taxon>
        <taxon>Roseobacteraceae</taxon>
        <taxon>Thalassovita</taxon>
    </lineage>
</organism>
<protein>
    <submittedName>
        <fullName evidence="1">Uncharacterized protein</fullName>
    </submittedName>
</protein>
<evidence type="ECO:0000313" key="1">
    <source>
        <dbReference type="EMBL" id="MBR9649981.1"/>
    </source>
</evidence>